<dbReference type="AlphaFoldDB" id="A0A9X2KTQ6"/>
<dbReference type="EMBL" id="JAMFTH010000001">
    <property type="protein sequence ID" value="MCP8899023.1"/>
    <property type="molecule type" value="Genomic_DNA"/>
</dbReference>
<dbReference type="GO" id="GO:0035438">
    <property type="term" value="F:cyclic-di-GMP binding"/>
    <property type="evidence" value="ECO:0007669"/>
    <property type="project" value="InterPro"/>
</dbReference>
<evidence type="ECO:0000313" key="2">
    <source>
        <dbReference type="EMBL" id="MCP8899023.1"/>
    </source>
</evidence>
<feature type="domain" description="PilZ" evidence="1">
    <location>
        <begin position="10"/>
        <end position="99"/>
    </location>
</feature>
<accession>A0A9X2KTQ6</accession>
<reference evidence="2" key="2">
    <citation type="submission" date="2023-01" db="EMBL/GenBank/DDBJ databases">
        <title>Gilvimarinus xylanilyticus HB14 isolated from Caulerpa lentillifera aquaculture base in Hainan, China.</title>
        <authorList>
            <person name="Zhang Y.-J."/>
        </authorList>
    </citation>
    <scope>NUCLEOTIDE SEQUENCE</scope>
    <source>
        <strain evidence="2">HB14</strain>
    </source>
</reference>
<dbReference type="Gene3D" id="2.40.10.220">
    <property type="entry name" value="predicted glycosyltransferase like domains"/>
    <property type="match status" value="1"/>
</dbReference>
<dbReference type="Pfam" id="PF07238">
    <property type="entry name" value="PilZ"/>
    <property type="match status" value="1"/>
</dbReference>
<reference evidence="2" key="1">
    <citation type="submission" date="2022-05" db="EMBL/GenBank/DDBJ databases">
        <authorList>
            <person name="Sun H.-N."/>
        </authorList>
    </citation>
    <scope>NUCLEOTIDE SEQUENCE</scope>
    <source>
        <strain evidence="2">HB14</strain>
    </source>
</reference>
<dbReference type="SUPFAM" id="SSF141371">
    <property type="entry name" value="PilZ domain-like"/>
    <property type="match status" value="1"/>
</dbReference>
<comment type="caution">
    <text evidence="2">The sequence shown here is derived from an EMBL/GenBank/DDBJ whole genome shotgun (WGS) entry which is preliminary data.</text>
</comment>
<proteinExistence type="predicted"/>
<name>A0A9X2KTQ6_9GAMM</name>
<dbReference type="InterPro" id="IPR009875">
    <property type="entry name" value="PilZ_domain"/>
</dbReference>
<dbReference type="Proteomes" id="UP001139319">
    <property type="component" value="Unassembled WGS sequence"/>
</dbReference>
<dbReference type="RefSeq" id="WP_253967285.1">
    <property type="nucleotide sequence ID" value="NZ_JAMFTH010000001.1"/>
</dbReference>
<evidence type="ECO:0000313" key="3">
    <source>
        <dbReference type="Proteomes" id="UP001139319"/>
    </source>
</evidence>
<sequence length="102" mass="11174">MSISDKSYHEKRDFIRMKIDAPLEATLTGDMGTYSGACTELSGGGMQVLLDTALVEGSEWEVNITSEHGHSPQLRAIVKIVRVEEKTDAGYPTGFQITEVIN</sequence>
<organism evidence="2 3">
    <name type="scientific">Gilvimarinus xylanilyticus</name>
    <dbReference type="NCBI Taxonomy" id="2944139"/>
    <lineage>
        <taxon>Bacteria</taxon>
        <taxon>Pseudomonadati</taxon>
        <taxon>Pseudomonadota</taxon>
        <taxon>Gammaproteobacteria</taxon>
        <taxon>Cellvibrionales</taxon>
        <taxon>Cellvibrionaceae</taxon>
        <taxon>Gilvimarinus</taxon>
    </lineage>
</organism>
<keyword evidence="3" id="KW-1185">Reference proteome</keyword>
<protein>
    <submittedName>
        <fullName evidence="2">PilZ domain-containing protein</fullName>
    </submittedName>
</protein>
<evidence type="ECO:0000259" key="1">
    <source>
        <dbReference type="Pfam" id="PF07238"/>
    </source>
</evidence>
<gene>
    <name evidence="2" type="ORF">M6D89_06895</name>
</gene>